<evidence type="ECO:0000259" key="6">
    <source>
        <dbReference type="Pfam" id="PF04932"/>
    </source>
</evidence>
<dbReference type="InterPro" id="IPR007016">
    <property type="entry name" value="O-antigen_ligase-rel_domated"/>
</dbReference>
<feature type="transmembrane region" description="Helical" evidence="5">
    <location>
        <begin position="121"/>
        <end position="140"/>
    </location>
</feature>
<gene>
    <name evidence="7" type="ORF">RHD99_23465</name>
</gene>
<keyword evidence="2 5" id="KW-0812">Transmembrane</keyword>
<feature type="transmembrane region" description="Helical" evidence="5">
    <location>
        <begin position="152"/>
        <end position="175"/>
    </location>
</feature>
<evidence type="ECO:0000256" key="2">
    <source>
        <dbReference type="ARBA" id="ARBA00022692"/>
    </source>
</evidence>
<feature type="transmembrane region" description="Helical" evidence="5">
    <location>
        <begin position="97"/>
        <end position="114"/>
    </location>
</feature>
<organism evidence="7 8">
    <name type="scientific">Buttiauxella selenatireducens</name>
    <dbReference type="NCBI Taxonomy" id="3073902"/>
    <lineage>
        <taxon>Bacteria</taxon>
        <taxon>Pseudomonadati</taxon>
        <taxon>Pseudomonadota</taxon>
        <taxon>Gammaproteobacteria</taxon>
        <taxon>Enterobacterales</taxon>
        <taxon>Enterobacteriaceae</taxon>
        <taxon>Buttiauxella</taxon>
    </lineage>
</organism>
<feature type="transmembrane region" description="Helical" evidence="5">
    <location>
        <begin position="205"/>
        <end position="221"/>
    </location>
</feature>
<feature type="domain" description="O-antigen ligase-related" evidence="6">
    <location>
        <begin position="189"/>
        <end position="341"/>
    </location>
</feature>
<protein>
    <submittedName>
        <fullName evidence="7">O-antigen ligase family protein</fullName>
    </submittedName>
</protein>
<evidence type="ECO:0000256" key="3">
    <source>
        <dbReference type="ARBA" id="ARBA00022989"/>
    </source>
</evidence>
<dbReference type="PANTHER" id="PTHR37422:SF17">
    <property type="entry name" value="O-ANTIGEN LIGASE"/>
    <property type="match status" value="1"/>
</dbReference>
<keyword evidence="7" id="KW-0436">Ligase</keyword>
<feature type="transmembrane region" description="Helical" evidence="5">
    <location>
        <begin position="7"/>
        <end position="26"/>
    </location>
</feature>
<evidence type="ECO:0000256" key="4">
    <source>
        <dbReference type="ARBA" id="ARBA00023136"/>
    </source>
</evidence>
<feature type="transmembrane region" description="Helical" evidence="5">
    <location>
        <begin position="32"/>
        <end position="47"/>
    </location>
</feature>
<feature type="transmembrane region" description="Helical" evidence="5">
    <location>
        <begin position="59"/>
        <end position="77"/>
    </location>
</feature>
<reference evidence="7 8" key="1">
    <citation type="submission" date="2023-09" db="EMBL/GenBank/DDBJ databases">
        <title>Buttiauxella selenatireducens sp. nov., isolated from the rhizosphere of Cardamine hupingshanesis.</title>
        <authorList>
            <person name="Zhang S."/>
            <person name="Xu Z."/>
            <person name="Wang H."/>
            <person name="Guo Y."/>
        </authorList>
    </citation>
    <scope>NUCLEOTIDE SEQUENCE [LARGE SCALE GENOMIC DNA]</scope>
    <source>
        <strain evidence="7 8">R73</strain>
    </source>
</reference>
<dbReference type="Proteomes" id="UP001246690">
    <property type="component" value="Chromosome"/>
</dbReference>
<sequence>MEKLKSRLYVTAFIFAALSIAFTLLSNGRQKDFYYIAVYLSIVGMIIERKNLSFKKFNIAYPIILLGVIKLIWFLWLGRDSTGYNTYSDQFGAGKKLLLGGFLVFYITHFKHYLRALNYKNVMLAIIGIAFILASSYAFWQSFHGMVRVEMAINRATISAYIYSTLSMIFIYFLYLQKKPTCYVIAALSILISFVVIILTGTRAAIIFHLLIIAVMTTYYFKKIHLKSMLVVLIVAIFAIFFLYKNYIYPKIEQTYDEVSLYQEGKDNTSLGARFSMWTVGINNFVNAPLGQSMQSRFNYSDQFTTQNPQYKSAMDFISVHLHDEMIETLSLQGIFGGLALLWLYVSLCWVALRERNTPLLFAMNGLIVYGLSDVLLLSSEAILFYVAVIGVCGISFPPKQKEV</sequence>
<dbReference type="EMBL" id="CP133838">
    <property type="protein sequence ID" value="WMY74323.1"/>
    <property type="molecule type" value="Genomic_DNA"/>
</dbReference>
<feature type="transmembrane region" description="Helical" evidence="5">
    <location>
        <begin position="360"/>
        <end position="377"/>
    </location>
</feature>
<proteinExistence type="predicted"/>
<feature type="transmembrane region" description="Helical" evidence="5">
    <location>
        <begin position="228"/>
        <end position="244"/>
    </location>
</feature>
<keyword evidence="3 5" id="KW-1133">Transmembrane helix</keyword>
<keyword evidence="4 5" id="KW-0472">Membrane</keyword>
<keyword evidence="8" id="KW-1185">Reference proteome</keyword>
<accession>A0ABY9SAC4</accession>
<evidence type="ECO:0000256" key="1">
    <source>
        <dbReference type="ARBA" id="ARBA00004141"/>
    </source>
</evidence>
<dbReference type="InterPro" id="IPR051533">
    <property type="entry name" value="WaaL-like"/>
</dbReference>
<feature type="transmembrane region" description="Helical" evidence="5">
    <location>
        <begin position="182"/>
        <end position="199"/>
    </location>
</feature>
<dbReference type="PANTHER" id="PTHR37422">
    <property type="entry name" value="TEICHURONIC ACID BIOSYNTHESIS PROTEIN TUAE"/>
    <property type="match status" value="1"/>
</dbReference>
<dbReference type="Pfam" id="PF04932">
    <property type="entry name" value="Wzy_C"/>
    <property type="match status" value="1"/>
</dbReference>
<comment type="subcellular location">
    <subcellularLocation>
        <location evidence="1">Membrane</location>
        <topology evidence="1">Multi-pass membrane protein</topology>
    </subcellularLocation>
</comment>
<dbReference type="GO" id="GO:0016874">
    <property type="term" value="F:ligase activity"/>
    <property type="evidence" value="ECO:0007669"/>
    <property type="project" value="UniProtKB-KW"/>
</dbReference>
<feature type="transmembrane region" description="Helical" evidence="5">
    <location>
        <begin position="330"/>
        <end position="353"/>
    </location>
</feature>
<evidence type="ECO:0000313" key="7">
    <source>
        <dbReference type="EMBL" id="WMY74323.1"/>
    </source>
</evidence>
<evidence type="ECO:0000256" key="5">
    <source>
        <dbReference type="SAM" id="Phobius"/>
    </source>
</evidence>
<evidence type="ECO:0000313" key="8">
    <source>
        <dbReference type="Proteomes" id="UP001246690"/>
    </source>
</evidence>
<dbReference type="RefSeq" id="WP_309876940.1">
    <property type="nucleotide sequence ID" value="NZ_CP133838.1"/>
</dbReference>
<feature type="transmembrane region" description="Helical" evidence="5">
    <location>
        <begin position="383"/>
        <end position="399"/>
    </location>
</feature>
<name>A0ABY9SAC4_9ENTR</name>